<comment type="caution">
    <text evidence="6">The sequence shown here is derived from an EMBL/GenBank/DDBJ whole genome shotgun (WGS) entry which is preliminary data.</text>
</comment>
<dbReference type="Pfam" id="PF00249">
    <property type="entry name" value="Myb_DNA-binding"/>
    <property type="match status" value="1"/>
</dbReference>
<feature type="region of interest" description="Disordered" evidence="3">
    <location>
        <begin position="100"/>
        <end position="126"/>
    </location>
</feature>
<dbReference type="OrthoDB" id="2143914at2759"/>
<dbReference type="PANTHER" id="PTHR45614:SF61">
    <property type="entry name" value="OS05G0459000 PROTEIN"/>
    <property type="match status" value="1"/>
</dbReference>
<feature type="domain" description="Myb-like" evidence="4">
    <location>
        <begin position="262"/>
        <end position="312"/>
    </location>
</feature>
<feature type="domain" description="HTH myb-type" evidence="5">
    <location>
        <begin position="157"/>
        <end position="210"/>
    </location>
</feature>
<dbReference type="InterPro" id="IPR017930">
    <property type="entry name" value="Myb_dom"/>
</dbReference>
<sequence length="557" mass="60896">MCDSTSTTKASSASSIIVSMNDEDDYLSDNSSCDSRMEKEMDAANMLSSLRMLTPRKLNEESLRPAPSGAGDRQSKWPAAHRPPASSTATLCPAATLKREMSMASTTSASSLNSSSSNNSDSNNVKAGLCSTIESMGPGSGSDMETKSADLQSIHPTAFKPGGKWTSKEDEQLRKGVTAVGECNWDTISTQFLHSQRSAIQCSHRWQKVLRPGLVKGPWTQEEDDIIVVCRQNGVTEWKEIALRLEGRLGKQCRDRWLNHLDPAISKHYWTEEEDKVLAEGRRLYGNAWAKIAKLLPGRPENSIKNRWYSARRAQERSFVAPPRWDLKFEKKVISDFCASFRKEEVNVDDILAHIIAVLRVRDPVAYSPSLAHINRQKLHRRLTAGLKREAAKYQPDSDLRQALRRAKLVQQKGGSWEGLAARRLAAAPNGPVLASDTSQGPAIPSSSSSTSHPALPLSASPCSSSFHPPPPPGADTHMSQVMILLQDALRAETDSGRRELLQQAVSATVQSNRAAVNYVEGILGGGFAKLDLQDAGDRASLVEALTSAVRRGLFVS</sequence>
<organism evidence="6 7">
    <name type="scientific">Nannochloropsis gaditana</name>
    <dbReference type="NCBI Taxonomy" id="72520"/>
    <lineage>
        <taxon>Eukaryota</taxon>
        <taxon>Sar</taxon>
        <taxon>Stramenopiles</taxon>
        <taxon>Ochrophyta</taxon>
        <taxon>Eustigmatophyceae</taxon>
        <taxon>Eustigmatales</taxon>
        <taxon>Monodopsidaceae</taxon>
        <taxon>Nannochloropsis</taxon>
    </lineage>
</organism>
<evidence type="ECO:0000313" key="6">
    <source>
        <dbReference type="EMBL" id="EWM22951.1"/>
    </source>
</evidence>
<dbReference type="FunFam" id="1.10.10.60:FF:000010">
    <property type="entry name" value="Transcriptional activator Myb isoform A"/>
    <property type="match status" value="1"/>
</dbReference>
<evidence type="ECO:0000256" key="2">
    <source>
        <dbReference type="ARBA" id="ARBA00023125"/>
    </source>
</evidence>
<accession>W7TR60</accession>
<dbReference type="InterPro" id="IPR009057">
    <property type="entry name" value="Homeodomain-like_sf"/>
</dbReference>
<dbReference type="AlphaFoldDB" id="W7TR60"/>
<feature type="compositionally biased region" description="Low complexity" evidence="3">
    <location>
        <begin position="445"/>
        <end position="467"/>
    </location>
</feature>
<dbReference type="GO" id="GO:0005634">
    <property type="term" value="C:nucleus"/>
    <property type="evidence" value="ECO:0007669"/>
    <property type="project" value="TreeGrafter"/>
</dbReference>
<dbReference type="InterPro" id="IPR050560">
    <property type="entry name" value="MYB_TF"/>
</dbReference>
<feature type="domain" description="Myb-like" evidence="4">
    <location>
        <begin position="211"/>
        <end position="261"/>
    </location>
</feature>
<evidence type="ECO:0000259" key="4">
    <source>
        <dbReference type="PROSITE" id="PS50090"/>
    </source>
</evidence>
<evidence type="ECO:0000313" key="7">
    <source>
        <dbReference type="Proteomes" id="UP000019335"/>
    </source>
</evidence>
<evidence type="ECO:0000256" key="1">
    <source>
        <dbReference type="ARBA" id="ARBA00022737"/>
    </source>
</evidence>
<dbReference type="GO" id="GO:0000978">
    <property type="term" value="F:RNA polymerase II cis-regulatory region sequence-specific DNA binding"/>
    <property type="evidence" value="ECO:0007669"/>
    <property type="project" value="TreeGrafter"/>
</dbReference>
<feature type="region of interest" description="Disordered" evidence="3">
    <location>
        <begin position="431"/>
        <end position="477"/>
    </location>
</feature>
<dbReference type="SUPFAM" id="SSF46689">
    <property type="entry name" value="Homeodomain-like"/>
    <property type="match status" value="2"/>
</dbReference>
<keyword evidence="2" id="KW-0238">DNA-binding</keyword>
<feature type="region of interest" description="Disordered" evidence="3">
    <location>
        <begin position="59"/>
        <end position="88"/>
    </location>
</feature>
<evidence type="ECO:0000256" key="3">
    <source>
        <dbReference type="SAM" id="MobiDB-lite"/>
    </source>
</evidence>
<reference evidence="6 7" key="1">
    <citation type="journal article" date="2014" name="Mol. Plant">
        <title>Chromosome Scale Genome Assembly and Transcriptome Profiling of Nannochloropsis gaditana in Nitrogen Depletion.</title>
        <authorList>
            <person name="Corteggiani Carpinelli E."/>
            <person name="Telatin A."/>
            <person name="Vitulo N."/>
            <person name="Forcato C."/>
            <person name="D'Angelo M."/>
            <person name="Schiavon R."/>
            <person name="Vezzi A."/>
            <person name="Giacometti G.M."/>
            <person name="Morosinotto T."/>
            <person name="Valle G."/>
        </authorList>
    </citation>
    <scope>NUCLEOTIDE SEQUENCE [LARGE SCALE GENOMIC DNA]</scope>
    <source>
        <strain evidence="6 7">B-31</strain>
    </source>
</reference>
<dbReference type="Proteomes" id="UP000019335">
    <property type="component" value="Chromosome 19"/>
</dbReference>
<dbReference type="SMART" id="SM00717">
    <property type="entry name" value="SANT"/>
    <property type="match status" value="3"/>
</dbReference>
<feature type="domain" description="HTH myb-type" evidence="5">
    <location>
        <begin position="270"/>
        <end position="316"/>
    </location>
</feature>
<dbReference type="PROSITE" id="PS50090">
    <property type="entry name" value="MYB_LIKE"/>
    <property type="match status" value="3"/>
</dbReference>
<dbReference type="PROSITE" id="PS51294">
    <property type="entry name" value="HTH_MYB"/>
    <property type="match status" value="3"/>
</dbReference>
<dbReference type="GO" id="GO:0000981">
    <property type="term" value="F:DNA-binding transcription factor activity, RNA polymerase II-specific"/>
    <property type="evidence" value="ECO:0007669"/>
    <property type="project" value="TreeGrafter"/>
</dbReference>
<dbReference type="Gene3D" id="1.10.10.60">
    <property type="entry name" value="Homeodomain-like"/>
    <property type="match status" value="3"/>
</dbReference>
<dbReference type="EMBL" id="AZIL01001965">
    <property type="protein sequence ID" value="EWM22951.1"/>
    <property type="molecule type" value="Genomic_DNA"/>
</dbReference>
<name>W7TR60_9STRA</name>
<evidence type="ECO:0000259" key="5">
    <source>
        <dbReference type="PROSITE" id="PS51294"/>
    </source>
</evidence>
<keyword evidence="1" id="KW-0677">Repeat</keyword>
<dbReference type="PANTHER" id="PTHR45614">
    <property type="entry name" value="MYB PROTEIN-RELATED"/>
    <property type="match status" value="1"/>
</dbReference>
<feature type="domain" description="Myb-like" evidence="4">
    <location>
        <begin position="163"/>
        <end position="210"/>
    </location>
</feature>
<keyword evidence="7" id="KW-1185">Reference proteome</keyword>
<dbReference type="CDD" id="cd00167">
    <property type="entry name" value="SANT"/>
    <property type="match status" value="3"/>
</dbReference>
<feature type="domain" description="HTH myb-type" evidence="5">
    <location>
        <begin position="211"/>
        <end position="265"/>
    </location>
</feature>
<dbReference type="InterPro" id="IPR001005">
    <property type="entry name" value="SANT/Myb"/>
</dbReference>
<protein>
    <submittedName>
        <fullName evidence="6">Myb-like protein</fullName>
    </submittedName>
</protein>
<gene>
    <name evidence="6" type="ORF">Naga_100396g1</name>
</gene>
<dbReference type="Pfam" id="PF13921">
    <property type="entry name" value="Myb_DNA-bind_6"/>
    <property type="match status" value="1"/>
</dbReference>
<proteinExistence type="predicted"/>
<feature type="compositionally biased region" description="Low complexity" evidence="3">
    <location>
        <begin position="102"/>
        <end position="124"/>
    </location>
</feature>